<dbReference type="EMBL" id="NXAO01000041">
    <property type="protein sequence ID" value="PHO14956.1"/>
    <property type="molecule type" value="Genomic_DNA"/>
</dbReference>
<dbReference type="EMBL" id="CP032101">
    <property type="protein sequence ID" value="AXX85924.1"/>
    <property type="molecule type" value="Genomic_DNA"/>
</dbReference>
<dbReference type="KEGG" id="amar:AMRN_0125"/>
<dbReference type="REBASE" id="273767">
    <property type="entry name" value="M.Ama15502DndBP"/>
</dbReference>
<evidence type="ECO:0000256" key="1">
    <source>
        <dbReference type="SAM" id="Coils"/>
    </source>
</evidence>
<evidence type="ECO:0000313" key="4">
    <source>
        <dbReference type="Proteomes" id="UP000224740"/>
    </source>
</evidence>
<evidence type="ECO:0000313" key="2">
    <source>
        <dbReference type="EMBL" id="AXX85924.1"/>
    </source>
</evidence>
<feature type="coiled-coil region" evidence="1">
    <location>
        <begin position="576"/>
        <end position="603"/>
    </location>
</feature>
<keyword evidence="4" id="KW-1185">Reference proteome</keyword>
<evidence type="ECO:0000313" key="5">
    <source>
        <dbReference type="Proteomes" id="UP000264693"/>
    </source>
</evidence>
<dbReference type="Proteomes" id="UP000264693">
    <property type="component" value="Chromosome"/>
</dbReference>
<proteinExistence type="predicted"/>
<organism evidence="2 5">
    <name type="scientific">Malaciobacter marinus</name>
    <dbReference type="NCBI Taxonomy" id="505249"/>
    <lineage>
        <taxon>Bacteria</taxon>
        <taxon>Pseudomonadati</taxon>
        <taxon>Campylobacterota</taxon>
        <taxon>Epsilonproteobacteria</taxon>
        <taxon>Campylobacterales</taxon>
        <taxon>Arcobacteraceae</taxon>
        <taxon>Malaciobacter</taxon>
    </lineage>
</organism>
<reference evidence="2 5" key="3">
    <citation type="submission" date="2018-08" db="EMBL/GenBank/DDBJ databases">
        <title>Complete genome of the Arcobacter marinus type strain JCM 15502.</title>
        <authorList>
            <person name="Miller W.G."/>
            <person name="Yee E."/>
            <person name="Huynh S."/>
            <person name="Parker C.T."/>
        </authorList>
    </citation>
    <scope>NUCLEOTIDE SEQUENCE [LARGE SCALE GENOMIC DNA]</scope>
    <source>
        <strain evidence="2 5">JCM 15502</strain>
    </source>
</reference>
<gene>
    <name evidence="2" type="primary">dndB</name>
    <name evidence="2" type="ORF">AMRN_0125</name>
    <name evidence="3" type="ORF">CPH92_08860</name>
</gene>
<protein>
    <submittedName>
        <fullName evidence="2">DNA phosphorothioation system protein DndB</fullName>
    </submittedName>
</protein>
<name>A0A347TH46_9BACT</name>
<dbReference type="Proteomes" id="UP000224740">
    <property type="component" value="Unassembled WGS sequence"/>
</dbReference>
<reference evidence="3" key="2">
    <citation type="submission" date="2017-09" db="EMBL/GenBank/DDBJ databases">
        <authorList>
            <person name="Perez-Cataluna A."/>
            <person name="Figueras M.J."/>
            <person name="Salas-Masso N."/>
        </authorList>
    </citation>
    <scope>NUCLEOTIDE SEQUENCE</scope>
    <source>
        <strain evidence="3">CECT 7727</strain>
    </source>
</reference>
<dbReference type="AlphaFoldDB" id="A0A347TH46"/>
<dbReference type="RefSeq" id="WP_099311374.1">
    <property type="nucleotide sequence ID" value="NZ_CP032101.1"/>
</dbReference>
<keyword evidence="1" id="KW-0175">Coiled coil</keyword>
<evidence type="ECO:0000313" key="3">
    <source>
        <dbReference type="EMBL" id="PHO14956.1"/>
    </source>
</evidence>
<reference evidence="4" key="1">
    <citation type="submission" date="2017-09" db="EMBL/GenBank/DDBJ databases">
        <title>Arcobacter canalis sp. nov., a new species isolated from a water canal contaminated with urban sewage.</title>
        <authorList>
            <person name="Perez-Cataluna A."/>
            <person name="Salas-Masso N."/>
            <person name="Figueras M.J."/>
        </authorList>
    </citation>
    <scope>NUCLEOTIDE SEQUENCE [LARGE SCALE GENOMIC DNA]</scope>
    <source>
        <strain evidence="4">CECT 7727</strain>
    </source>
</reference>
<sequence>MSLFCAKEKEWDINKKGHSGVFKTKNDISIEYIQTTFNTKELDLIKPLRSIFNPDDIEDFDLLLQRDLDETRIKRELIPYLKRDDKLSFFPSLLVVVLNIENNGSGAMIKQQYPPLDEQIIDNPEDNSGNSKVNSKKYGDLFSVEILVDENEKKQRWFSIFNFNRNTQLLAIDGQHRLVALQAITGKLTTERDKEKFLAYSDEKELFNDLEIPVTILYVPDMHQGTDDNNEPLTSIFRQVFVDVNKNAITVSKMRNILLDENDFNSIFTRMICSEILKNTNLNISINEIEWNKEQKVDQLTEELSITSIVFIKNFLDNWLGDIKTLEDDCLIKDNLQLSKIKIDLEDETLPYDEMTNKKFTYNQKNKILEYFSDNYLNGLIILICSLPLFNKRHAHIKAIKNELTNQIENHENIDASNAYKYLFGGNENNILLTKELNAYIKNTIMKDLIQFEDENHYELVKTQMFQVMYFKIVIDIYADQEDMDFNIFLTEYNKIINDIDFINAWKDIFVNKYTILKTGIGNFGKNKQNLIYDYLQLFMNKHKDILNNGKIKFEEYDVNIKSIYTKFEANKIRELEKLDLDEELYEKQLENYKNQLKEIYIEENVE</sequence>
<accession>A0A347TH46</accession>